<reference evidence="2" key="1">
    <citation type="journal article" date="2013" name="Environ. Microbiol.">
        <title>Microbiota from the distal guts of lean and obese adolescents exhibit partial functional redundancy besides clear differences in community structure.</title>
        <authorList>
            <person name="Ferrer M."/>
            <person name="Ruiz A."/>
            <person name="Lanza F."/>
            <person name="Haange S.B."/>
            <person name="Oberbach A."/>
            <person name="Till H."/>
            <person name="Bargiela R."/>
            <person name="Campoy C."/>
            <person name="Segura M.T."/>
            <person name="Richter M."/>
            <person name="von Bergen M."/>
            <person name="Seifert J."/>
            <person name="Suarez A."/>
        </authorList>
    </citation>
    <scope>NUCLEOTIDE SEQUENCE</scope>
</reference>
<name>K1UGI6_9ZZZZ</name>
<organism evidence="2">
    <name type="scientific">human gut metagenome</name>
    <dbReference type="NCBI Taxonomy" id="408170"/>
    <lineage>
        <taxon>unclassified sequences</taxon>
        <taxon>metagenomes</taxon>
        <taxon>organismal metagenomes</taxon>
    </lineage>
</organism>
<evidence type="ECO:0000313" key="2">
    <source>
        <dbReference type="EMBL" id="EKC70551.1"/>
    </source>
</evidence>
<dbReference type="EMBL" id="AJWY01005102">
    <property type="protein sequence ID" value="EKC70551.1"/>
    <property type="molecule type" value="Genomic_DNA"/>
</dbReference>
<gene>
    <name evidence="2" type="ORF">LEA_07722</name>
</gene>
<feature type="region of interest" description="Disordered" evidence="1">
    <location>
        <begin position="1"/>
        <end position="30"/>
    </location>
</feature>
<proteinExistence type="predicted"/>
<evidence type="ECO:0000256" key="1">
    <source>
        <dbReference type="SAM" id="MobiDB-lite"/>
    </source>
</evidence>
<sequence>MSQSGSEPSSAPKEQGAGGNRNAPNADISSLFGGDMAKTLMTVATQMNKEDDNTRFISALRPLLSEDRRKKADEAMKFLKLMEMLPLLKGFFNI</sequence>
<comment type="caution">
    <text evidence="2">The sequence shown here is derived from an EMBL/GenBank/DDBJ whole genome shotgun (WGS) entry which is preliminary data.</text>
</comment>
<protein>
    <submittedName>
        <fullName evidence="2">Uncharacterized protein</fullName>
    </submittedName>
</protein>
<accession>K1UGI6</accession>
<dbReference type="AlphaFoldDB" id="K1UGI6"/>